<accession>A0A0J7KQU6</accession>
<name>A0A0J7KQU6_LASNI</name>
<dbReference type="PaxDb" id="67767-A0A0J7KQU6"/>
<dbReference type="EMBL" id="LBMM01004152">
    <property type="protein sequence ID" value="KMQ92757.1"/>
    <property type="molecule type" value="Genomic_DNA"/>
</dbReference>
<reference evidence="1 2" key="1">
    <citation type="submission" date="2015-04" db="EMBL/GenBank/DDBJ databases">
        <title>Lasius niger genome sequencing.</title>
        <authorList>
            <person name="Konorov E.A."/>
            <person name="Nikitin M.A."/>
            <person name="Kirill M.V."/>
            <person name="Chang P."/>
        </authorList>
    </citation>
    <scope>NUCLEOTIDE SEQUENCE [LARGE SCALE GENOMIC DNA]</scope>
    <source>
        <tissue evidence="1">Whole</tissue>
    </source>
</reference>
<dbReference type="OrthoDB" id="7551177at2759"/>
<dbReference type="AlphaFoldDB" id="A0A0J7KQU6"/>
<proteinExistence type="predicted"/>
<sequence length="154" mass="17978">MMELTLKKLLVTKDYIDRFWENLIKIGKDKVTQSYLKTRLTLLESYWQRFEETHYNLLENDDAAVEKYLNEDVYADTEDNYVAVKTRITSLLRDDTTSVKHDSTIAASLFFKQIQLPKISLPSFSGDQLAWESFRDLFRSLVGDVSELAPVQKL</sequence>
<dbReference type="Proteomes" id="UP000036403">
    <property type="component" value="Unassembled WGS sequence"/>
</dbReference>
<protein>
    <submittedName>
        <fullName evidence="1">Uncharacterized protein</fullName>
    </submittedName>
</protein>
<evidence type="ECO:0000313" key="2">
    <source>
        <dbReference type="Proteomes" id="UP000036403"/>
    </source>
</evidence>
<evidence type="ECO:0000313" key="1">
    <source>
        <dbReference type="EMBL" id="KMQ92757.1"/>
    </source>
</evidence>
<comment type="caution">
    <text evidence="1">The sequence shown here is derived from an EMBL/GenBank/DDBJ whole genome shotgun (WGS) entry which is preliminary data.</text>
</comment>
<gene>
    <name evidence="1" type="ORF">RF55_7210</name>
</gene>
<organism evidence="1 2">
    <name type="scientific">Lasius niger</name>
    <name type="common">Black garden ant</name>
    <dbReference type="NCBI Taxonomy" id="67767"/>
    <lineage>
        <taxon>Eukaryota</taxon>
        <taxon>Metazoa</taxon>
        <taxon>Ecdysozoa</taxon>
        <taxon>Arthropoda</taxon>
        <taxon>Hexapoda</taxon>
        <taxon>Insecta</taxon>
        <taxon>Pterygota</taxon>
        <taxon>Neoptera</taxon>
        <taxon>Endopterygota</taxon>
        <taxon>Hymenoptera</taxon>
        <taxon>Apocrita</taxon>
        <taxon>Aculeata</taxon>
        <taxon>Formicoidea</taxon>
        <taxon>Formicidae</taxon>
        <taxon>Formicinae</taxon>
        <taxon>Lasius</taxon>
        <taxon>Lasius</taxon>
    </lineage>
</organism>
<keyword evidence="2" id="KW-1185">Reference proteome</keyword>